<protein>
    <recommendedName>
        <fullName evidence="3">SprT-like domain-containing protein</fullName>
    </recommendedName>
</protein>
<keyword evidence="2" id="KW-1185">Reference proteome</keyword>
<dbReference type="InterPro" id="IPR024079">
    <property type="entry name" value="MetalloPept_cat_dom_sf"/>
</dbReference>
<gene>
    <name evidence="1" type="ORF">Daus18300_009354</name>
</gene>
<accession>A0ABR3WEX4</accession>
<sequence length="109" mass="12207">MNNGRWPPGSPELITLHPDYLKTIIEKNVLFNTDRINKANKNSLADRIGRKFGLATTGADILDTPEATMLHEMMHLKFCGLADDSDGKKSYGWANCVRLKNMDNAVFLV</sequence>
<dbReference type="Gene3D" id="3.40.390.10">
    <property type="entry name" value="Collagenase (Catalytic Domain)"/>
    <property type="match status" value="1"/>
</dbReference>
<reference evidence="1 2" key="1">
    <citation type="journal article" date="2024" name="IMA Fungus">
        <title>IMA Genome - F19 : A genome assembly and annotation guide to empower mycologists, including annotated draft genome sequences of Ceratocystis pirilliformis, Diaporthe australafricana, Fusarium ophioides, Paecilomyces lecythidis, and Sporothrix stenoceras.</title>
        <authorList>
            <person name="Aylward J."/>
            <person name="Wilson A.M."/>
            <person name="Visagie C.M."/>
            <person name="Spraker J."/>
            <person name="Barnes I."/>
            <person name="Buitendag C."/>
            <person name="Ceriani C."/>
            <person name="Del Mar Angel L."/>
            <person name="du Plessis D."/>
            <person name="Fuchs T."/>
            <person name="Gasser K."/>
            <person name="Kramer D."/>
            <person name="Li W."/>
            <person name="Munsamy K."/>
            <person name="Piso A."/>
            <person name="Price J.L."/>
            <person name="Sonnekus B."/>
            <person name="Thomas C."/>
            <person name="van der Nest A."/>
            <person name="van Dijk A."/>
            <person name="van Heerden A."/>
            <person name="van Vuuren N."/>
            <person name="Yilmaz N."/>
            <person name="Duong T.A."/>
            <person name="van der Merwe N.A."/>
            <person name="Wingfield M.J."/>
            <person name="Wingfield B.D."/>
        </authorList>
    </citation>
    <scope>NUCLEOTIDE SEQUENCE [LARGE SCALE GENOMIC DNA]</scope>
    <source>
        <strain evidence="1 2">CMW 18300</strain>
    </source>
</reference>
<evidence type="ECO:0000313" key="2">
    <source>
        <dbReference type="Proteomes" id="UP001583177"/>
    </source>
</evidence>
<evidence type="ECO:0000313" key="1">
    <source>
        <dbReference type="EMBL" id="KAL1860299.1"/>
    </source>
</evidence>
<proteinExistence type="predicted"/>
<name>A0ABR3WEX4_9PEZI</name>
<organism evidence="1 2">
    <name type="scientific">Diaporthe australafricana</name>
    <dbReference type="NCBI Taxonomy" id="127596"/>
    <lineage>
        <taxon>Eukaryota</taxon>
        <taxon>Fungi</taxon>
        <taxon>Dikarya</taxon>
        <taxon>Ascomycota</taxon>
        <taxon>Pezizomycotina</taxon>
        <taxon>Sordariomycetes</taxon>
        <taxon>Sordariomycetidae</taxon>
        <taxon>Diaporthales</taxon>
        <taxon>Diaporthaceae</taxon>
        <taxon>Diaporthe</taxon>
    </lineage>
</organism>
<dbReference type="EMBL" id="JAWRVE010000094">
    <property type="protein sequence ID" value="KAL1860299.1"/>
    <property type="molecule type" value="Genomic_DNA"/>
</dbReference>
<evidence type="ECO:0008006" key="3">
    <source>
        <dbReference type="Google" id="ProtNLM"/>
    </source>
</evidence>
<comment type="caution">
    <text evidence="1">The sequence shown here is derived from an EMBL/GenBank/DDBJ whole genome shotgun (WGS) entry which is preliminary data.</text>
</comment>
<dbReference type="Proteomes" id="UP001583177">
    <property type="component" value="Unassembled WGS sequence"/>
</dbReference>